<proteinExistence type="inferred from homology"/>
<evidence type="ECO:0000256" key="2">
    <source>
        <dbReference type="ARBA" id="ARBA00006099"/>
    </source>
</evidence>
<dbReference type="InterPro" id="IPR005669">
    <property type="entry name" value="Thiosulph/SO4-bd"/>
</dbReference>
<dbReference type="GO" id="GO:0042597">
    <property type="term" value="C:periplasmic space"/>
    <property type="evidence" value="ECO:0007669"/>
    <property type="project" value="UniProtKB-SubCell"/>
</dbReference>
<evidence type="ECO:0000256" key="3">
    <source>
        <dbReference type="ARBA" id="ARBA00022448"/>
    </source>
</evidence>
<evidence type="ECO:0000313" key="9">
    <source>
        <dbReference type="EMBL" id="MBM7588999.1"/>
    </source>
</evidence>
<dbReference type="SUPFAM" id="SSF53850">
    <property type="entry name" value="Periplasmic binding protein-like II"/>
    <property type="match status" value="1"/>
</dbReference>
<dbReference type="InterPro" id="IPR000957">
    <property type="entry name" value="Sulphate/thiosulphate-bd_CS"/>
</dbReference>
<dbReference type="PROSITE" id="PS00401">
    <property type="entry name" value="PROK_SULFATE_BIND_1"/>
    <property type="match status" value="1"/>
</dbReference>
<reference evidence="9" key="1">
    <citation type="submission" date="2021-01" db="EMBL/GenBank/DDBJ databases">
        <title>Genomic Encyclopedia of Type Strains, Phase IV (KMG-IV): sequencing the most valuable type-strain genomes for metagenomic binning, comparative biology and taxonomic classification.</title>
        <authorList>
            <person name="Goeker M."/>
        </authorList>
    </citation>
    <scope>NUCLEOTIDE SEQUENCE</scope>
    <source>
        <strain evidence="9">DSM 25523</strain>
    </source>
</reference>
<keyword evidence="5" id="KW-0574">Periplasm</keyword>
<keyword evidence="3" id="KW-0813">Transport</keyword>
<dbReference type="PANTHER" id="PTHR30368">
    <property type="entry name" value="SULFATE-BINDING PROTEIN"/>
    <property type="match status" value="1"/>
</dbReference>
<evidence type="ECO:0000313" key="10">
    <source>
        <dbReference type="Proteomes" id="UP000717624"/>
    </source>
</evidence>
<comment type="similarity">
    <text evidence="2">Belongs to the prokaryotic sulfate-binding protein family.</text>
</comment>
<keyword evidence="4 8" id="KW-0732">Signal</keyword>
<dbReference type="RefSeq" id="WP_204516701.1">
    <property type="nucleotide sequence ID" value="NZ_BAABIN010000009.1"/>
</dbReference>
<comment type="subcellular location">
    <subcellularLocation>
        <location evidence="1">Periplasm</location>
    </subcellularLocation>
</comment>
<dbReference type="NCBIfam" id="TIGR00971">
    <property type="entry name" value="3a0106s03"/>
    <property type="match status" value="1"/>
</dbReference>
<keyword evidence="10" id="KW-1185">Reference proteome</keyword>
<evidence type="ECO:0000256" key="1">
    <source>
        <dbReference type="ARBA" id="ARBA00004418"/>
    </source>
</evidence>
<dbReference type="CDD" id="cd01005">
    <property type="entry name" value="PBP2_CysP"/>
    <property type="match status" value="1"/>
</dbReference>
<dbReference type="GO" id="GO:0140104">
    <property type="term" value="F:molecular carrier activity"/>
    <property type="evidence" value="ECO:0007669"/>
    <property type="project" value="InterPro"/>
</dbReference>
<name>A0A938XVR7_9BACL</name>
<comment type="function">
    <text evidence="6">This protein specifically binds sulfate and is involved in its transmembrane transport.</text>
</comment>
<dbReference type="EMBL" id="JAFBEB010000001">
    <property type="protein sequence ID" value="MBM7588999.1"/>
    <property type="molecule type" value="Genomic_DNA"/>
</dbReference>
<evidence type="ECO:0000256" key="7">
    <source>
        <dbReference type="ARBA" id="ARBA00041180"/>
    </source>
</evidence>
<dbReference type="Gene3D" id="3.40.190.10">
    <property type="entry name" value="Periplasmic binding protein-like II"/>
    <property type="match status" value="2"/>
</dbReference>
<evidence type="ECO:0000256" key="8">
    <source>
        <dbReference type="SAM" id="SignalP"/>
    </source>
</evidence>
<protein>
    <recommendedName>
        <fullName evidence="7">Sulfate-binding protein</fullName>
    </recommendedName>
</protein>
<dbReference type="Pfam" id="PF13531">
    <property type="entry name" value="SBP_bac_11"/>
    <property type="match status" value="1"/>
</dbReference>
<dbReference type="AlphaFoldDB" id="A0A938XVR7"/>
<accession>A0A938XVR7</accession>
<feature type="chain" id="PRO_5037644499" description="Sulfate-binding protein" evidence="8">
    <location>
        <begin position="32"/>
        <end position="358"/>
    </location>
</feature>
<organism evidence="9 10">
    <name type="scientific">Brevibacillus fulvus</name>
    <dbReference type="NCBI Taxonomy" id="1125967"/>
    <lineage>
        <taxon>Bacteria</taxon>
        <taxon>Bacillati</taxon>
        <taxon>Bacillota</taxon>
        <taxon>Bacilli</taxon>
        <taxon>Bacillales</taxon>
        <taxon>Paenibacillaceae</taxon>
        <taxon>Brevibacillus</taxon>
    </lineage>
</organism>
<evidence type="ECO:0000256" key="4">
    <source>
        <dbReference type="ARBA" id="ARBA00022729"/>
    </source>
</evidence>
<evidence type="ECO:0000256" key="5">
    <source>
        <dbReference type="ARBA" id="ARBA00022764"/>
    </source>
</evidence>
<feature type="signal peptide" evidence="8">
    <location>
        <begin position="1"/>
        <end position="31"/>
    </location>
</feature>
<dbReference type="GO" id="GO:1902358">
    <property type="term" value="P:sulfate transmembrane transport"/>
    <property type="evidence" value="ECO:0007669"/>
    <property type="project" value="InterPro"/>
</dbReference>
<dbReference type="PROSITE" id="PS51257">
    <property type="entry name" value="PROKAR_LIPOPROTEIN"/>
    <property type="match status" value="1"/>
</dbReference>
<dbReference type="Proteomes" id="UP000717624">
    <property type="component" value="Unassembled WGS sequence"/>
</dbReference>
<comment type="caution">
    <text evidence="9">The sequence shown here is derived from an EMBL/GenBank/DDBJ whole genome shotgun (WGS) entry which is preliminary data.</text>
</comment>
<gene>
    <name evidence="9" type="ORF">JOD01_000585</name>
</gene>
<sequence length="358" mass="38729">MKNNGQRQISLATLVSLLFTAVLSGCSFTEASPDSTPASDASSRSAETVSLTIGGYSTIKEEFEAIFPLFQKQWKEKTGQTVEFKQSYQASGAQAQNIINGFEADIAALSLEGDIDKIAKAGLITHEWKEAPHGGMITGSIVALGVRAGNPKAIEDWADLTKPGIEVLLPNPKTSGGAKWDVNAIYGAGLKQSAEAGQPDPAAAKKMLSRIYQNVKTLDKSGEESMATFDKGVGDVIITYENELIDRIKSGKNYEEVVPPYTIAIENPAVVVDAYVEKHGTREVAEAFLDFLWSAEAQRIFAESGFRSVDPEIAKTYANQYKQPASLFDTNYLGGWDKVNKELYGNGGIWDQIVAGNQ</sequence>
<evidence type="ECO:0000256" key="6">
    <source>
        <dbReference type="ARBA" id="ARBA00037097"/>
    </source>
</evidence>
<dbReference type="PANTHER" id="PTHR30368:SF2">
    <property type="entry name" value="SULFATE-BINDING PROTEIN"/>
    <property type="match status" value="1"/>
</dbReference>